<evidence type="ECO:0000313" key="3">
    <source>
        <dbReference type="Proteomes" id="UP000254876"/>
    </source>
</evidence>
<reference evidence="2 3" key="1">
    <citation type="submission" date="2018-06" db="EMBL/GenBank/DDBJ databases">
        <authorList>
            <consortium name="Pathogen Informatics"/>
            <person name="Doyle S."/>
        </authorList>
    </citation>
    <scope>NUCLEOTIDE SEQUENCE [LARGE SCALE GENOMIC DNA]</scope>
    <source>
        <strain evidence="2 3">NCTC10588</strain>
    </source>
</reference>
<dbReference type="Pfam" id="PF24693">
    <property type="entry name" value="DUF7660"/>
    <property type="match status" value="1"/>
</dbReference>
<evidence type="ECO:0000313" key="2">
    <source>
        <dbReference type="EMBL" id="STD14302.1"/>
    </source>
</evidence>
<evidence type="ECO:0000259" key="1">
    <source>
        <dbReference type="Pfam" id="PF24693"/>
    </source>
</evidence>
<organism evidence="2 3">
    <name type="scientific">Elizabethkingia anophelis</name>
    <dbReference type="NCBI Taxonomy" id="1117645"/>
    <lineage>
        <taxon>Bacteria</taxon>
        <taxon>Pseudomonadati</taxon>
        <taxon>Bacteroidota</taxon>
        <taxon>Flavobacteriia</taxon>
        <taxon>Flavobacteriales</taxon>
        <taxon>Weeksellaceae</taxon>
        <taxon>Elizabethkingia</taxon>
    </lineage>
</organism>
<protein>
    <recommendedName>
        <fullName evidence="1">DUF7660 domain-containing protein</fullName>
    </recommendedName>
</protein>
<dbReference type="Proteomes" id="UP000254876">
    <property type="component" value="Unassembled WGS sequence"/>
</dbReference>
<gene>
    <name evidence="2" type="ORF">NCTC10588_03927</name>
</gene>
<feature type="domain" description="DUF7660" evidence="1">
    <location>
        <begin position="44"/>
        <end position="116"/>
    </location>
</feature>
<dbReference type="EMBL" id="UFYD01000001">
    <property type="protein sequence ID" value="STD14302.1"/>
    <property type="molecule type" value="Genomic_DNA"/>
</dbReference>
<dbReference type="InterPro" id="IPR056077">
    <property type="entry name" value="DUF7660"/>
</dbReference>
<name>A0A7Z7PYH4_9FLAO</name>
<dbReference type="AlphaFoldDB" id="A0A7Z7PYH4"/>
<comment type="caution">
    <text evidence="2">The sequence shown here is derived from an EMBL/GenBank/DDBJ whole genome shotgun (WGS) entry which is preliminary data.</text>
</comment>
<accession>A0A7Z7PYH4</accession>
<proteinExistence type="predicted"/>
<sequence length="116" mass="13390">MLTGNVDTSRMLIPAGKIGSNVKPENIIINYMNDTLNNFKVTDRQSFIKFLDLLRKDFLDNPENWENKTLHDFLEALSAYTEDVQGYYDNMKLGINADKPDWSTFADIFKGAKIYE</sequence>